<dbReference type="Pfam" id="PF00069">
    <property type="entry name" value="Pkinase"/>
    <property type="match status" value="1"/>
</dbReference>
<dbReference type="AlphaFoldDB" id="A0A2H3JEU8"/>
<evidence type="ECO:0000259" key="8">
    <source>
        <dbReference type="PROSITE" id="PS50011"/>
    </source>
</evidence>
<proteinExistence type="inferred from homology"/>
<keyword evidence="10" id="KW-1185">Reference proteome</keyword>
<comment type="similarity">
    <text evidence="7">Belongs to the protein kinase superfamily.</text>
</comment>
<dbReference type="OMA" id="HNESHIR"/>
<dbReference type="InterPro" id="IPR050205">
    <property type="entry name" value="CDPK_Ser/Thr_kinases"/>
</dbReference>
<evidence type="ECO:0000256" key="1">
    <source>
        <dbReference type="ARBA" id="ARBA00022527"/>
    </source>
</evidence>
<evidence type="ECO:0000256" key="5">
    <source>
        <dbReference type="ARBA" id="ARBA00022840"/>
    </source>
</evidence>
<keyword evidence="1 7" id="KW-0723">Serine/threonine-protein kinase</keyword>
<dbReference type="InterPro" id="IPR008271">
    <property type="entry name" value="Ser/Thr_kinase_AS"/>
</dbReference>
<dbReference type="GO" id="GO:0005524">
    <property type="term" value="F:ATP binding"/>
    <property type="evidence" value="ECO:0007669"/>
    <property type="project" value="UniProtKB-UniRule"/>
</dbReference>
<keyword evidence="2" id="KW-0808">Transferase</keyword>
<dbReference type="InterPro" id="IPR011009">
    <property type="entry name" value="Kinase-like_dom_sf"/>
</dbReference>
<evidence type="ECO:0000256" key="6">
    <source>
        <dbReference type="PROSITE-ProRule" id="PRU10141"/>
    </source>
</evidence>
<dbReference type="PROSITE" id="PS50011">
    <property type="entry name" value="PROTEIN_KINASE_DOM"/>
    <property type="match status" value="1"/>
</dbReference>
<dbReference type="InterPro" id="IPR017441">
    <property type="entry name" value="Protein_kinase_ATP_BS"/>
</dbReference>
<protein>
    <submittedName>
        <fullName evidence="9">Kinase-like protein</fullName>
    </submittedName>
</protein>
<dbReference type="EMBL" id="KB468113">
    <property type="protein sequence ID" value="PCH40752.1"/>
    <property type="molecule type" value="Genomic_DNA"/>
</dbReference>
<dbReference type="PANTHER" id="PTHR24349">
    <property type="entry name" value="SERINE/THREONINE-PROTEIN KINASE"/>
    <property type="match status" value="1"/>
</dbReference>
<dbReference type="InterPro" id="IPR000719">
    <property type="entry name" value="Prot_kinase_dom"/>
</dbReference>
<keyword evidence="5 6" id="KW-0067">ATP-binding</keyword>
<organism evidence="9 10">
    <name type="scientific">Wolfiporia cocos (strain MD-104)</name>
    <name type="common">Brown rot fungus</name>
    <dbReference type="NCBI Taxonomy" id="742152"/>
    <lineage>
        <taxon>Eukaryota</taxon>
        <taxon>Fungi</taxon>
        <taxon>Dikarya</taxon>
        <taxon>Basidiomycota</taxon>
        <taxon>Agaricomycotina</taxon>
        <taxon>Agaricomycetes</taxon>
        <taxon>Polyporales</taxon>
        <taxon>Phaeolaceae</taxon>
        <taxon>Wolfiporia</taxon>
    </lineage>
</organism>
<dbReference type="STRING" id="742152.A0A2H3JEU8"/>
<evidence type="ECO:0000256" key="4">
    <source>
        <dbReference type="ARBA" id="ARBA00022777"/>
    </source>
</evidence>
<dbReference type="GO" id="GO:0004674">
    <property type="term" value="F:protein serine/threonine kinase activity"/>
    <property type="evidence" value="ECO:0007669"/>
    <property type="project" value="UniProtKB-KW"/>
</dbReference>
<dbReference type="SMART" id="SM00220">
    <property type="entry name" value="S_TKc"/>
    <property type="match status" value="1"/>
</dbReference>
<name>A0A2H3JEU8_WOLCO</name>
<accession>A0A2H3JEU8</accession>
<feature type="domain" description="Protein kinase" evidence="8">
    <location>
        <begin position="23"/>
        <end position="294"/>
    </location>
</feature>
<evidence type="ECO:0000256" key="2">
    <source>
        <dbReference type="ARBA" id="ARBA00022679"/>
    </source>
</evidence>
<evidence type="ECO:0000313" key="10">
    <source>
        <dbReference type="Proteomes" id="UP000218811"/>
    </source>
</evidence>
<dbReference type="PROSITE" id="PS00108">
    <property type="entry name" value="PROTEIN_KINASE_ST"/>
    <property type="match status" value="1"/>
</dbReference>
<dbReference type="OrthoDB" id="541276at2759"/>
<dbReference type="Gene3D" id="1.10.510.10">
    <property type="entry name" value="Transferase(Phosphotransferase) domain 1"/>
    <property type="match status" value="1"/>
</dbReference>
<keyword evidence="3 6" id="KW-0547">Nucleotide-binding</keyword>
<dbReference type="Proteomes" id="UP000218811">
    <property type="component" value="Unassembled WGS sequence"/>
</dbReference>
<feature type="binding site" evidence="6">
    <location>
        <position position="56"/>
    </location>
    <ligand>
        <name>ATP</name>
        <dbReference type="ChEBI" id="CHEBI:30616"/>
    </ligand>
</feature>
<dbReference type="PROSITE" id="PS00107">
    <property type="entry name" value="PROTEIN_KINASE_ATP"/>
    <property type="match status" value="1"/>
</dbReference>
<evidence type="ECO:0000256" key="3">
    <source>
        <dbReference type="ARBA" id="ARBA00022741"/>
    </source>
</evidence>
<keyword evidence="4 9" id="KW-0418">Kinase</keyword>
<feature type="non-terminal residue" evidence="9">
    <location>
        <position position="294"/>
    </location>
</feature>
<evidence type="ECO:0000313" key="9">
    <source>
        <dbReference type="EMBL" id="PCH40752.1"/>
    </source>
</evidence>
<gene>
    <name evidence="9" type="ORF">WOLCODRAFT_44977</name>
</gene>
<sequence>MVQFSAILPSFLGVVLTSGDMRLRMLEVLGHGAYGVVYLAQDLNYSSSQPKYYAVKCLLKQPEDSEHYRLQQREISYHKAASSLPNVVRLHQVIEDDFYMYLVLDYCPGGDLFSAIIDRGVFIDHNERLRRTFLQLLDAVHDCHDIGIYHRDLKPENIMCSADGEDIYLCDFGLATRHKLSVNFGCGSSFYMSPECIGDCTGRKPFVTSISDIWSLGIILTNLITSRNPWHVASPSEDVAFAAYLQQGETWLRRMLPISRGACSILARIFVIEPERRITLHELRNAIKELNSFF</sequence>
<dbReference type="SUPFAM" id="SSF56112">
    <property type="entry name" value="Protein kinase-like (PK-like)"/>
    <property type="match status" value="1"/>
</dbReference>
<reference evidence="9 10" key="1">
    <citation type="journal article" date="2012" name="Science">
        <title>The Paleozoic origin of enzymatic lignin decomposition reconstructed from 31 fungal genomes.</title>
        <authorList>
            <person name="Floudas D."/>
            <person name="Binder M."/>
            <person name="Riley R."/>
            <person name="Barry K."/>
            <person name="Blanchette R.A."/>
            <person name="Henrissat B."/>
            <person name="Martinez A.T."/>
            <person name="Otillar R."/>
            <person name="Spatafora J.W."/>
            <person name="Yadav J.S."/>
            <person name="Aerts A."/>
            <person name="Benoit I."/>
            <person name="Boyd A."/>
            <person name="Carlson A."/>
            <person name="Copeland A."/>
            <person name="Coutinho P.M."/>
            <person name="de Vries R.P."/>
            <person name="Ferreira P."/>
            <person name="Findley K."/>
            <person name="Foster B."/>
            <person name="Gaskell J."/>
            <person name="Glotzer D."/>
            <person name="Gorecki P."/>
            <person name="Heitman J."/>
            <person name="Hesse C."/>
            <person name="Hori C."/>
            <person name="Igarashi K."/>
            <person name="Jurgens J.A."/>
            <person name="Kallen N."/>
            <person name="Kersten P."/>
            <person name="Kohler A."/>
            <person name="Kuees U."/>
            <person name="Kumar T.K.A."/>
            <person name="Kuo A."/>
            <person name="LaButti K."/>
            <person name="Larrondo L.F."/>
            <person name="Lindquist E."/>
            <person name="Ling A."/>
            <person name="Lombard V."/>
            <person name="Lucas S."/>
            <person name="Lundell T."/>
            <person name="Martin R."/>
            <person name="McLaughlin D.J."/>
            <person name="Morgenstern I."/>
            <person name="Morin E."/>
            <person name="Murat C."/>
            <person name="Nagy L.G."/>
            <person name="Nolan M."/>
            <person name="Ohm R.A."/>
            <person name="Patyshakuliyeva A."/>
            <person name="Rokas A."/>
            <person name="Ruiz-Duenas F.J."/>
            <person name="Sabat G."/>
            <person name="Salamov A."/>
            <person name="Samejima M."/>
            <person name="Schmutz J."/>
            <person name="Slot J.C."/>
            <person name="St John F."/>
            <person name="Stenlid J."/>
            <person name="Sun H."/>
            <person name="Sun S."/>
            <person name="Syed K."/>
            <person name="Tsang A."/>
            <person name="Wiebenga A."/>
            <person name="Young D."/>
            <person name="Pisabarro A."/>
            <person name="Eastwood D.C."/>
            <person name="Martin F."/>
            <person name="Cullen D."/>
            <person name="Grigoriev I.V."/>
            <person name="Hibbett D.S."/>
        </authorList>
    </citation>
    <scope>NUCLEOTIDE SEQUENCE [LARGE SCALE GENOMIC DNA]</scope>
    <source>
        <strain evidence="9 10">MD-104</strain>
    </source>
</reference>
<evidence type="ECO:0000256" key="7">
    <source>
        <dbReference type="RuleBase" id="RU000304"/>
    </source>
</evidence>